<evidence type="ECO:0000313" key="2">
    <source>
        <dbReference type="EMBL" id="MEE6308110.1"/>
    </source>
</evidence>
<dbReference type="Proteomes" id="UP001339911">
    <property type="component" value="Unassembled WGS sequence"/>
</dbReference>
<dbReference type="RefSeq" id="WP_331208404.1">
    <property type="nucleotide sequence ID" value="NZ_JAZGQL010000009.1"/>
</dbReference>
<proteinExistence type="predicted"/>
<organism evidence="2 3">
    <name type="scientific">Plantactinospora veratri</name>
    <dbReference type="NCBI Taxonomy" id="1436122"/>
    <lineage>
        <taxon>Bacteria</taxon>
        <taxon>Bacillati</taxon>
        <taxon>Actinomycetota</taxon>
        <taxon>Actinomycetes</taxon>
        <taxon>Micromonosporales</taxon>
        <taxon>Micromonosporaceae</taxon>
        <taxon>Plantactinospora</taxon>
    </lineage>
</organism>
<feature type="transmembrane region" description="Helical" evidence="1">
    <location>
        <begin position="111"/>
        <end position="130"/>
    </location>
</feature>
<evidence type="ECO:0000313" key="3">
    <source>
        <dbReference type="Proteomes" id="UP001339911"/>
    </source>
</evidence>
<protein>
    <submittedName>
        <fullName evidence="2">DUF3592 domain-containing protein</fullName>
    </submittedName>
</protein>
<accession>A0ABU7SDS7</accession>
<gene>
    <name evidence="2" type="ORF">V1634_14875</name>
</gene>
<sequence>MLAAVLGGVGYTFFDRLATQRITGGVAVDAEVTAVQAIPVQRIDLPQVVTVSYRFEGTTRSARLVAPLFAGSHRVGDVLTVYLLPDRPQQVATRDGLASEGLILLVPPATVFYGVACLVVIGASRLAWWLRHGRAGPQSVPALTVNGLVETSDRLRPWSRAIERLRVTAAAESAGTGAGLRMHLVYRVSESISRRRPTAPRVVWHSRRRGQMTIEAWVQATEDADAETEVVHILQQALRLAESSAPSRGTSTPVSGLGRVVQRTVESYQRR</sequence>
<name>A0ABU7SDS7_9ACTN</name>
<keyword evidence="1" id="KW-0812">Transmembrane</keyword>
<keyword evidence="3" id="KW-1185">Reference proteome</keyword>
<reference evidence="2 3" key="1">
    <citation type="submission" date="2024-01" db="EMBL/GenBank/DDBJ databases">
        <title>Genome insights into Plantactinospora veratri sp. nov.</title>
        <authorList>
            <person name="Wang L."/>
        </authorList>
    </citation>
    <scope>NUCLEOTIDE SEQUENCE [LARGE SCALE GENOMIC DNA]</scope>
    <source>
        <strain evidence="2 3">NEAU-FHS4</strain>
    </source>
</reference>
<keyword evidence="1" id="KW-1133">Transmembrane helix</keyword>
<comment type="caution">
    <text evidence="2">The sequence shown here is derived from an EMBL/GenBank/DDBJ whole genome shotgun (WGS) entry which is preliminary data.</text>
</comment>
<keyword evidence="1" id="KW-0472">Membrane</keyword>
<evidence type="ECO:0000256" key="1">
    <source>
        <dbReference type="SAM" id="Phobius"/>
    </source>
</evidence>
<dbReference type="EMBL" id="JAZGQL010000009">
    <property type="protein sequence ID" value="MEE6308110.1"/>
    <property type="molecule type" value="Genomic_DNA"/>
</dbReference>